<keyword evidence="3" id="KW-1185">Reference proteome</keyword>
<name>A0A8T0SAJ3_PANVG</name>
<feature type="region of interest" description="Disordered" evidence="1">
    <location>
        <begin position="44"/>
        <end position="63"/>
    </location>
</feature>
<dbReference type="AlphaFoldDB" id="A0A8T0SAJ3"/>
<evidence type="ECO:0000313" key="2">
    <source>
        <dbReference type="EMBL" id="KAG2595210.1"/>
    </source>
</evidence>
<reference evidence="2" key="1">
    <citation type="submission" date="2020-05" db="EMBL/GenBank/DDBJ databases">
        <title>WGS assembly of Panicum virgatum.</title>
        <authorList>
            <person name="Lovell J.T."/>
            <person name="Jenkins J."/>
            <person name="Shu S."/>
            <person name="Juenger T.E."/>
            <person name="Schmutz J."/>
        </authorList>
    </citation>
    <scope>NUCLEOTIDE SEQUENCE</scope>
    <source>
        <strain evidence="2">AP13</strain>
    </source>
</reference>
<proteinExistence type="predicted"/>
<protein>
    <submittedName>
        <fullName evidence="2">Uncharacterized protein</fullName>
    </submittedName>
</protein>
<dbReference type="Proteomes" id="UP000823388">
    <property type="component" value="Chromosome 5K"/>
</dbReference>
<evidence type="ECO:0000256" key="1">
    <source>
        <dbReference type="SAM" id="MobiDB-lite"/>
    </source>
</evidence>
<comment type="caution">
    <text evidence="2">The sequence shown here is derived from an EMBL/GenBank/DDBJ whole genome shotgun (WGS) entry which is preliminary data.</text>
</comment>
<evidence type="ECO:0000313" key="3">
    <source>
        <dbReference type="Proteomes" id="UP000823388"/>
    </source>
</evidence>
<gene>
    <name evidence="2" type="ORF">PVAP13_5KG059887</name>
</gene>
<organism evidence="2 3">
    <name type="scientific">Panicum virgatum</name>
    <name type="common">Blackwell switchgrass</name>
    <dbReference type="NCBI Taxonomy" id="38727"/>
    <lineage>
        <taxon>Eukaryota</taxon>
        <taxon>Viridiplantae</taxon>
        <taxon>Streptophyta</taxon>
        <taxon>Embryophyta</taxon>
        <taxon>Tracheophyta</taxon>
        <taxon>Spermatophyta</taxon>
        <taxon>Magnoliopsida</taxon>
        <taxon>Liliopsida</taxon>
        <taxon>Poales</taxon>
        <taxon>Poaceae</taxon>
        <taxon>PACMAD clade</taxon>
        <taxon>Panicoideae</taxon>
        <taxon>Panicodae</taxon>
        <taxon>Paniceae</taxon>
        <taxon>Panicinae</taxon>
        <taxon>Panicum</taxon>
        <taxon>Panicum sect. Hiantes</taxon>
    </lineage>
</organism>
<accession>A0A8T0SAJ3</accession>
<sequence length="77" mass="8419">MRREASEPRWLTCGQSMGVWVPKMTLHLEATTSLVLRAARRGDAPATPALPDSRQDSTMAASPNCFGEAMDVFDPRA</sequence>
<dbReference type="EMBL" id="CM029045">
    <property type="protein sequence ID" value="KAG2595210.1"/>
    <property type="molecule type" value="Genomic_DNA"/>
</dbReference>